<reference evidence="2 3" key="1">
    <citation type="submission" date="2024-08" db="EMBL/GenBank/DDBJ databases">
        <authorList>
            <person name="Cucini C."/>
            <person name="Frati F."/>
        </authorList>
    </citation>
    <scope>NUCLEOTIDE SEQUENCE [LARGE SCALE GENOMIC DNA]</scope>
</reference>
<feature type="transmembrane region" description="Helical" evidence="1">
    <location>
        <begin position="832"/>
        <end position="852"/>
    </location>
</feature>
<comment type="caution">
    <text evidence="2">The sequence shown here is derived from an EMBL/GenBank/DDBJ whole genome shotgun (WGS) entry which is preliminary data.</text>
</comment>
<dbReference type="Proteomes" id="UP001642540">
    <property type="component" value="Unassembled WGS sequence"/>
</dbReference>
<keyword evidence="1" id="KW-1133">Transmembrane helix</keyword>
<organism evidence="2 3">
    <name type="scientific">Orchesella dallaii</name>
    <dbReference type="NCBI Taxonomy" id="48710"/>
    <lineage>
        <taxon>Eukaryota</taxon>
        <taxon>Metazoa</taxon>
        <taxon>Ecdysozoa</taxon>
        <taxon>Arthropoda</taxon>
        <taxon>Hexapoda</taxon>
        <taxon>Collembola</taxon>
        <taxon>Entomobryomorpha</taxon>
        <taxon>Entomobryoidea</taxon>
        <taxon>Orchesellidae</taxon>
        <taxon>Orchesellinae</taxon>
        <taxon>Orchesella</taxon>
    </lineage>
</organism>
<gene>
    <name evidence="2" type="ORF">ODALV1_LOCUS26141</name>
</gene>
<evidence type="ECO:0000313" key="3">
    <source>
        <dbReference type="Proteomes" id="UP001642540"/>
    </source>
</evidence>
<proteinExistence type="predicted"/>
<name>A0ABP1RU96_9HEXA</name>
<keyword evidence="1" id="KW-0812">Transmembrane</keyword>
<evidence type="ECO:0000313" key="2">
    <source>
        <dbReference type="EMBL" id="CAL8135789.1"/>
    </source>
</evidence>
<evidence type="ECO:0000256" key="1">
    <source>
        <dbReference type="SAM" id="Phobius"/>
    </source>
</evidence>
<dbReference type="Gene3D" id="1.10.287.70">
    <property type="match status" value="1"/>
</dbReference>
<dbReference type="EMBL" id="CAXLJM020000109">
    <property type="protein sequence ID" value="CAL8135789.1"/>
    <property type="molecule type" value="Genomic_DNA"/>
</dbReference>
<sequence>MTCIGFTTCLGSTSEILQVLHLSKYRKFSNSNIQDFYRTYDAKTIDFLSKCLKTNKSFRQCLDDEDAYLKSPPKTEEFPTPSNLDEFLRPFAVFKCFISVINHREVNFITKHHPISIWTPEPADITLKYPQDTPEKKILWIPKGFQKRKHISAVNGTLLCNNSRFMWESKILQRDTFFLSTGLCLGIDLFSYSGQVKPWNCQVDLRIYPIPFDGDASTLNGYPQLFTRNPDGYDADQYFKSMIYSRAPTTTIFVTYKTLQNVGEDNMRYWVAPITPRLQPSNIAILHAIVSSEEKTVGKIRSVHAVKVNIVVPRNLFLKFGVQLRPISLKNLRSVDVLAEHSHASPHEASFWMLRYNLWNPVSVETVSLHMEICKSDVNMRALLNTGTSDANTKLAVAYAQLWFSIMKNVSIFIEKYSRICQPLIGRIFEAKLNVDARGVSFEEEKLALHVPHGRALNIYNTMSALRFVSCGRAEMESMAFVELISVFDGYIWLFVSISVVVLVPAIQFIEDARKSGNRLENNQRLHVLKHWLCVVKVLLEQGDPFPLSLQQSNPVRVLLSCVLLVAIVLSNAYKNTNVYNMIVPREPFRYQRFEELMLNKFTVYSRTGSVNIISHNRIQPRDLFWNRSKSSNRWAGGKPPSASIYKELFVGFYTRQQYESQSLDFQNNSLQLRDNISFQTRLHPHLDTAVENRLKEITKLGNLSQQISISPEYRSRFSDLVIKDEEKMLEEFMKQCNKTALILPSFMCQQHQRRLHHLGRRDVFVGKEIYTNPSFSFYLGGLIPPYIVKRLSGMGASGLWEWWTKAIHEGSGLKSYTVNKALRKPTLDGNILVIFALLICGIFVALLCFVIENGKRLYSQAEKGISYVKQWCVTVYKSIQQKKVTVKYKQTTVRKRRSRPRKF</sequence>
<keyword evidence="1" id="KW-0472">Membrane</keyword>
<accession>A0ABP1RU96</accession>
<protein>
    <submittedName>
        <fullName evidence="2">Uncharacterized protein</fullName>
    </submittedName>
</protein>
<keyword evidence="3" id="KW-1185">Reference proteome</keyword>